<organism evidence="12 13">
    <name type="scientific">Bacteroides salyersiae</name>
    <dbReference type="NCBI Taxonomy" id="291644"/>
    <lineage>
        <taxon>Bacteria</taxon>
        <taxon>Pseudomonadati</taxon>
        <taxon>Bacteroidota</taxon>
        <taxon>Bacteroidia</taxon>
        <taxon>Bacteroidales</taxon>
        <taxon>Bacteroidaceae</taxon>
        <taxon>Bacteroides</taxon>
    </lineage>
</organism>
<dbReference type="InterPro" id="IPR012970">
    <property type="entry name" value="Lyase_8_alpha_N"/>
</dbReference>
<evidence type="ECO:0000256" key="4">
    <source>
        <dbReference type="ARBA" id="ARBA00022729"/>
    </source>
</evidence>
<feature type="active site" evidence="7">
    <location>
        <position position="234"/>
    </location>
</feature>
<dbReference type="Gene3D" id="2.60.220.10">
    <property type="entry name" value="Polysaccharide lyase family 8-like, C-terminal"/>
    <property type="match status" value="1"/>
</dbReference>
<evidence type="ECO:0000259" key="10">
    <source>
        <dbReference type="Pfam" id="PF02884"/>
    </source>
</evidence>
<dbReference type="GO" id="GO:0030246">
    <property type="term" value="F:carbohydrate binding"/>
    <property type="evidence" value="ECO:0007669"/>
    <property type="project" value="InterPro"/>
</dbReference>
<keyword evidence="4 8" id="KW-0732">Signal</keyword>
<dbReference type="Pfam" id="PF02278">
    <property type="entry name" value="Lyase_8"/>
    <property type="match status" value="1"/>
</dbReference>
<dbReference type="InterPro" id="IPR011013">
    <property type="entry name" value="Gal_mutarotase_sf_dom"/>
</dbReference>
<evidence type="ECO:0000256" key="2">
    <source>
        <dbReference type="ARBA" id="ARBA00006699"/>
    </source>
</evidence>
<name>A0A7J4XN57_9BACE</name>
<dbReference type="GO" id="GO:0016837">
    <property type="term" value="F:carbon-oxygen lyase activity, acting on polysaccharides"/>
    <property type="evidence" value="ECO:0007669"/>
    <property type="project" value="UniProtKB-ARBA"/>
</dbReference>
<dbReference type="PANTHER" id="PTHR38481">
    <property type="entry name" value="HYALURONATE LYASE"/>
    <property type="match status" value="1"/>
</dbReference>
<keyword evidence="5" id="KW-0106">Calcium</keyword>
<accession>A0A7J4XN57</accession>
<proteinExistence type="inferred from homology"/>
<evidence type="ECO:0000256" key="8">
    <source>
        <dbReference type="SAM" id="SignalP"/>
    </source>
</evidence>
<feature type="domain" description="Polysaccharide lyase 8 N-terminal alpha-helical" evidence="11">
    <location>
        <begin position="27"/>
        <end position="320"/>
    </location>
</feature>
<dbReference type="Proteomes" id="UP000422221">
    <property type="component" value="Unassembled WGS sequence"/>
</dbReference>
<feature type="active site" evidence="7">
    <location>
        <position position="288"/>
    </location>
</feature>
<evidence type="ECO:0000259" key="9">
    <source>
        <dbReference type="Pfam" id="PF02278"/>
    </source>
</evidence>
<dbReference type="Gene3D" id="1.50.10.100">
    <property type="entry name" value="Chondroitin AC/alginate lyase"/>
    <property type="match status" value="1"/>
</dbReference>
<dbReference type="InterPro" id="IPR014718">
    <property type="entry name" value="GH-type_carb-bd"/>
</dbReference>
<evidence type="ECO:0000259" key="11">
    <source>
        <dbReference type="Pfam" id="PF08124"/>
    </source>
</evidence>
<feature type="domain" description="Polysaccharide lyase family 8 central" evidence="9">
    <location>
        <begin position="340"/>
        <end position="593"/>
    </location>
</feature>
<evidence type="ECO:0000256" key="3">
    <source>
        <dbReference type="ARBA" id="ARBA00011245"/>
    </source>
</evidence>
<dbReference type="Pfam" id="PF02884">
    <property type="entry name" value="Lyase_8_C"/>
    <property type="match status" value="1"/>
</dbReference>
<feature type="domain" description="Polysaccharide lyase family 8 C-terminal" evidence="10">
    <location>
        <begin position="608"/>
        <end position="676"/>
    </location>
</feature>
<dbReference type="InterPro" id="IPR008929">
    <property type="entry name" value="Chondroitin_lyas"/>
</dbReference>
<evidence type="ECO:0000256" key="5">
    <source>
        <dbReference type="ARBA" id="ARBA00022837"/>
    </source>
</evidence>
<dbReference type="EMBL" id="VWMK01000002">
    <property type="protein sequence ID" value="KAA3769393.1"/>
    <property type="molecule type" value="Genomic_DNA"/>
</dbReference>
<dbReference type="GO" id="GO:0005975">
    <property type="term" value="P:carbohydrate metabolic process"/>
    <property type="evidence" value="ECO:0007669"/>
    <property type="project" value="InterPro"/>
</dbReference>
<evidence type="ECO:0000313" key="13">
    <source>
        <dbReference type="Proteomes" id="UP000422221"/>
    </source>
</evidence>
<comment type="subunit">
    <text evidence="3">Monomer.</text>
</comment>
<dbReference type="CDD" id="cd01083">
    <property type="entry name" value="GAG_Lyase"/>
    <property type="match status" value="1"/>
</dbReference>
<comment type="caution">
    <text evidence="12">The sequence shown here is derived from an EMBL/GenBank/DDBJ whole genome shotgun (WGS) entry which is preliminary data.</text>
</comment>
<dbReference type="SUPFAM" id="SSF49863">
    <property type="entry name" value="Hyaluronate lyase-like, C-terminal domain"/>
    <property type="match status" value="1"/>
</dbReference>
<dbReference type="PANTHER" id="PTHR38481:SF1">
    <property type="entry name" value="HYALURONATE LYASE"/>
    <property type="match status" value="1"/>
</dbReference>
<keyword evidence="6 12" id="KW-0456">Lyase</keyword>
<dbReference type="InterPro" id="IPR003159">
    <property type="entry name" value="Lyase_8_central_dom"/>
</dbReference>
<feature type="signal peptide" evidence="8">
    <location>
        <begin position="1"/>
        <end position="23"/>
    </location>
</feature>
<dbReference type="Gene3D" id="2.70.98.10">
    <property type="match status" value="1"/>
</dbReference>
<dbReference type="GO" id="GO:0005576">
    <property type="term" value="C:extracellular region"/>
    <property type="evidence" value="ECO:0007669"/>
    <property type="project" value="InterPro"/>
</dbReference>
<dbReference type="InterPro" id="IPR004103">
    <property type="entry name" value="Lyase_8_C"/>
</dbReference>
<dbReference type="Pfam" id="PF08124">
    <property type="entry name" value="Lyase_8_N"/>
    <property type="match status" value="1"/>
</dbReference>
<dbReference type="InterPro" id="IPR011071">
    <property type="entry name" value="Lyase_8-like_C"/>
</dbReference>
<reference evidence="12 13" key="1">
    <citation type="journal article" date="2019" name="Nat. Med.">
        <title>A library of human gut bacterial isolates paired with longitudinal multiomics data enables mechanistic microbiome research.</title>
        <authorList>
            <person name="Poyet M."/>
            <person name="Groussin M."/>
            <person name="Gibbons S.M."/>
            <person name="Avila-Pacheco J."/>
            <person name="Jiang X."/>
            <person name="Kearney S.M."/>
            <person name="Perrotta A.R."/>
            <person name="Berdy B."/>
            <person name="Zhao S."/>
            <person name="Lieberman T.D."/>
            <person name="Swanson P.K."/>
            <person name="Smith M."/>
            <person name="Roesemann S."/>
            <person name="Alexander J.E."/>
            <person name="Rich S.A."/>
            <person name="Livny J."/>
            <person name="Vlamakis H."/>
            <person name="Clish C."/>
            <person name="Bullock K."/>
            <person name="Deik A."/>
            <person name="Scott J."/>
            <person name="Pierce K.A."/>
            <person name="Xavier R.J."/>
            <person name="Alm E.J."/>
        </authorList>
    </citation>
    <scope>NUCLEOTIDE SEQUENCE [LARGE SCALE GENOMIC DNA]</scope>
    <source>
        <strain evidence="12 13">BIOML-A10</strain>
    </source>
</reference>
<evidence type="ECO:0000256" key="6">
    <source>
        <dbReference type="ARBA" id="ARBA00023239"/>
    </source>
</evidence>
<dbReference type="AlphaFoldDB" id="A0A7J4XN57"/>
<gene>
    <name evidence="12" type="ORF">F3F73_02930</name>
</gene>
<evidence type="ECO:0000256" key="7">
    <source>
        <dbReference type="PIRSR" id="PIRSR638970-1"/>
    </source>
</evidence>
<dbReference type="SUPFAM" id="SSF74650">
    <property type="entry name" value="Galactose mutarotase-like"/>
    <property type="match status" value="1"/>
</dbReference>
<dbReference type="SUPFAM" id="SSF48230">
    <property type="entry name" value="Chondroitin AC/alginate lyase"/>
    <property type="match status" value="1"/>
</dbReference>
<feature type="chain" id="PRO_5029648166" evidence="8">
    <location>
        <begin position="24"/>
        <end position="712"/>
    </location>
</feature>
<comment type="similarity">
    <text evidence="2">Belongs to the polysaccharide lyase 8 family.</text>
</comment>
<evidence type="ECO:0000313" key="12">
    <source>
        <dbReference type="EMBL" id="KAA3769393.1"/>
    </source>
</evidence>
<dbReference type="RefSeq" id="WP_130058590.1">
    <property type="nucleotide sequence ID" value="NZ_JADNPJ010000016.1"/>
</dbReference>
<evidence type="ECO:0000256" key="1">
    <source>
        <dbReference type="ARBA" id="ARBA00001913"/>
    </source>
</evidence>
<feature type="active site" evidence="7">
    <location>
        <position position="225"/>
    </location>
</feature>
<sequence>MRTVFHCMWLVVLLVVPFVSGMAASPEVDEFEILMDKIRMDFVHNPSIESALSKYNPADGSFTDIDYSRTDRTNWEPLIHIDRISDFVFAYTNEENKYFQDEALYDKIVAALEYWYRRNPNCSNWWYNQIAEPQKTGVLLIQMRAGKKQIPSDLENRTLQRMKVEGGDPGKWTGANMTDIALHWIYRACLTADEDLLKTAIDYSYSTVKYTTAEGFQYDNSYFQHGVQLYIGGYGDEILKGVTQVAMYTQGTQYALPSEKMAILDKFMRETYYQTIRGKYMLFDVLGRGMSRPGITDKSAMSLFAKRMIVLAPEHADEYRAIVERLEGRRPADYGITPLHTHYFRGDYTLHVRSGYTFDVRMVSARTARCEYGNGENLKTYFLSDGCTNMVIDGDEYFGIFPVWNWTKIPGVTAPQMPVVPKAASDWQTPGTATFVGGVSDSIYGVTAYAYDDKYAGINTAAKKAWFFFDDEIVCLGAGITSTATTDLYTTVNQCLLKEKPVTASVNDRITTLGMGDFSYENNLNWVLHNGMGYMFPSGGRLSLTNRIQTGDWYDINTAAPKGEQEKEVFTLGFEHGRSPKNAAYAYIIIPNKNTVEEMEAYRTDDLEILTNTDSVQVVRHKKLGIWQMVFYREATFKHKQISVTVDRGCALLFKETDRTITQFHIADPAQTQSVINVDIRIPAKVKKAQRVVCDFTGTGIYAGMSKVYSLK</sequence>
<protein>
    <submittedName>
        <fullName evidence="12">Polysaccharide lyase 8 family protein</fullName>
    </submittedName>
</protein>
<comment type="cofactor">
    <cofactor evidence="1">
        <name>Ca(2+)</name>
        <dbReference type="ChEBI" id="CHEBI:29108"/>
    </cofactor>
</comment>
<dbReference type="InterPro" id="IPR038970">
    <property type="entry name" value="Lyase_8"/>
</dbReference>